<organism evidence="2 3">
    <name type="scientific">Pseudomonas neuropathica</name>
    <dbReference type="NCBI Taxonomy" id="2730425"/>
    <lineage>
        <taxon>Bacteria</taxon>
        <taxon>Pseudomonadati</taxon>
        <taxon>Pseudomonadota</taxon>
        <taxon>Gammaproteobacteria</taxon>
        <taxon>Pseudomonadales</taxon>
        <taxon>Pseudomonadaceae</taxon>
        <taxon>Pseudomonas</taxon>
    </lineage>
</organism>
<evidence type="ECO:0000313" key="2">
    <source>
        <dbReference type="EMBL" id="MBF6031684.1"/>
    </source>
</evidence>
<dbReference type="SUPFAM" id="SSF140731">
    <property type="entry name" value="PA2201 C-terminal domain-like"/>
    <property type="match status" value="1"/>
</dbReference>
<gene>
    <name evidence="2" type="ORF">H8F23_00310</name>
</gene>
<evidence type="ECO:0000313" key="3">
    <source>
        <dbReference type="Proteomes" id="UP000722111"/>
    </source>
</evidence>
<proteinExistence type="predicted"/>
<feature type="domain" description="PoNi C-terminal" evidence="1">
    <location>
        <begin position="142"/>
        <end position="246"/>
    </location>
</feature>
<comment type="caution">
    <text evidence="2">The sequence shown here is derived from an EMBL/GenBank/DDBJ whole genome shotgun (WGS) entry which is preliminary data.</text>
</comment>
<reference evidence="2 3" key="1">
    <citation type="submission" date="2020-08" db="EMBL/GenBank/DDBJ databases">
        <title>Description of novel Pseudomonas species.</title>
        <authorList>
            <person name="Duman M."/>
            <person name="Mulet M."/>
            <person name="Altun S."/>
            <person name="Saticioglu I.B."/>
            <person name="Lalucat J."/>
            <person name="Garcia-Valdes E."/>
        </authorList>
    </citation>
    <scope>NUCLEOTIDE SEQUENCE [LARGE SCALE GENOMIC DNA]</scope>
    <source>
        <strain evidence="2 3">P155</strain>
    </source>
</reference>
<dbReference type="InterPro" id="IPR028983">
    <property type="entry name" value="PA2201-like_C"/>
</dbReference>
<name>A0ABS0BB14_9PSED</name>
<protein>
    <submittedName>
        <fullName evidence="2">DUF1911 domain-containing protein</fullName>
    </submittedName>
</protein>
<sequence length="256" mass="29776">MKKRQKFFSETHYKNFLREHDEVIDFLKTNTFESDSPEEEAALRSRHLQKLALDRLLAAYTAGEEITSLPPLLSDLIDKYETRQAKLAAFENTPEISPLAIDDWPYLYEECVQVIGFCVLLHRTDLLKRFVKLLDDAGYVGSDTLFEDLLIKLLPDRKDVDQWFHDIYTPLVQAIYAESKEEASSRLEQYCCQWYSAFEQAPWHDLHLQGENGNYVGYWAIEAGAIAFLYGIDDSKIDHMVYPKDLVEYARSLQSQ</sequence>
<dbReference type="RefSeq" id="WP_194933007.1">
    <property type="nucleotide sequence ID" value="NZ_JACOPX010000001.1"/>
</dbReference>
<dbReference type="Gene3D" id="1.10.3920.10">
    <property type="entry name" value="PA2201 C-terminal domain-like"/>
    <property type="match status" value="1"/>
</dbReference>
<dbReference type="InterPro" id="IPR015025">
    <property type="entry name" value="PoNi_C"/>
</dbReference>
<dbReference type="EMBL" id="JACOPX010000001">
    <property type="protein sequence ID" value="MBF6031684.1"/>
    <property type="molecule type" value="Genomic_DNA"/>
</dbReference>
<dbReference type="Pfam" id="PF08929">
    <property type="entry name" value="PoNi_C"/>
    <property type="match status" value="1"/>
</dbReference>
<keyword evidence="3" id="KW-1185">Reference proteome</keyword>
<accession>A0ABS0BB14</accession>
<evidence type="ECO:0000259" key="1">
    <source>
        <dbReference type="Pfam" id="PF08929"/>
    </source>
</evidence>
<dbReference type="Proteomes" id="UP000722111">
    <property type="component" value="Unassembled WGS sequence"/>
</dbReference>